<proteinExistence type="predicted"/>
<dbReference type="GO" id="GO:0007018">
    <property type="term" value="P:microtubule-based movement"/>
    <property type="evidence" value="ECO:0007669"/>
    <property type="project" value="InterPro"/>
</dbReference>
<dbReference type="GO" id="GO:0051959">
    <property type="term" value="F:dynein light intermediate chain binding"/>
    <property type="evidence" value="ECO:0007669"/>
    <property type="project" value="InterPro"/>
</dbReference>
<reference evidence="1" key="1">
    <citation type="submission" date="2025-08" db="UniProtKB">
        <authorList>
            <consortium name="Ensembl"/>
        </authorList>
    </citation>
    <scope>IDENTIFICATION</scope>
</reference>
<name>A0A8C8SHT7_9SAUR</name>
<protein>
    <submittedName>
        <fullName evidence="1">Dynein heavy chain domain 1</fullName>
    </submittedName>
</protein>
<dbReference type="InterPro" id="IPR026983">
    <property type="entry name" value="DHC"/>
</dbReference>
<reference evidence="1" key="2">
    <citation type="submission" date="2025-09" db="UniProtKB">
        <authorList>
            <consortium name="Ensembl"/>
        </authorList>
    </citation>
    <scope>IDENTIFICATION</scope>
</reference>
<dbReference type="PANTHER" id="PTHR45703:SF36">
    <property type="entry name" value="DYNEIN HEAVY CHAIN, CYTOPLASMIC"/>
    <property type="match status" value="1"/>
</dbReference>
<organism evidence="1 2">
    <name type="scientific">Pelusios castaneus</name>
    <name type="common">West African mud turtle</name>
    <dbReference type="NCBI Taxonomy" id="367368"/>
    <lineage>
        <taxon>Eukaryota</taxon>
        <taxon>Metazoa</taxon>
        <taxon>Chordata</taxon>
        <taxon>Craniata</taxon>
        <taxon>Vertebrata</taxon>
        <taxon>Euteleostomi</taxon>
        <taxon>Archelosauria</taxon>
        <taxon>Testudinata</taxon>
        <taxon>Testudines</taxon>
        <taxon>Pleurodira</taxon>
        <taxon>Pelomedusidae</taxon>
        <taxon>Pelusios</taxon>
    </lineage>
</organism>
<dbReference type="GO" id="GO:0030286">
    <property type="term" value="C:dynein complex"/>
    <property type="evidence" value="ECO:0007669"/>
    <property type="project" value="InterPro"/>
</dbReference>
<dbReference type="Ensembl" id="ENSPCET00000020732.1">
    <property type="protein sequence ID" value="ENSPCEP00000020061.1"/>
    <property type="gene ID" value="ENSPCEG00000015493.1"/>
</dbReference>
<evidence type="ECO:0000313" key="1">
    <source>
        <dbReference type="Ensembl" id="ENSPCEP00000020061.1"/>
    </source>
</evidence>
<dbReference type="PANTHER" id="PTHR45703">
    <property type="entry name" value="DYNEIN HEAVY CHAIN"/>
    <property type="match status" value="1"/>
</dbReference>
<dbReference type="Proteomes" id="UP000694393">
    <property type="component" value="Unplaced"/>
</dbReference>
<dbReference type="GO" id="GO:0045505">
    <property type="term" value="F:dynein intermediate chain binding"/>
    <property type="evidence" value="ECO:0007669"/>
    <property type="project" value="InterPro"/>
</dbReference>
<keyword evidence="2" id="KW-1185">Reference proteome</keyword>
<accession>A0A8C8SHT7</accession>
<sequence>YRQTQEICKQLAWVAEIHSFAHCWSPKNLEQMKGWPAKEYVQRVVQLRMWAERVKQVPSTVITCNQLLFVDCSSVQQEIGMWDARQGHGEGAVSAQWRRQKSCRVVGWDQGRWSDRGWCSFFLQLEQYQSQMTELQERVEYVRALNEVIHQCFRPLSLEEENLENTLLDTWEAFVYQQQEASDFIVSRRLSIIAELVDALEGARAELQELLTMATTGRFLDPSQSPCAMEQELRELYRRFQATASRVAELCRSQRILTGMRATGPLPASAGRQIPSTRYTSLLLSRANALVSPEKCPSHAVSDHPHPLAALPVSPGHLTHPSYFPD</sequence>
<dbReference type="AlphaFoldDB" id="A0A8C8SHT7"/>
<evidence type="ECO:0000313" key="2">
    <source>
        <dbReference type="Proteomes" id="UP000694393"/>
    </source>
</evidence>